<evidence type="ECO:0000313" key="2">
    <source>
        <dbReference type="EMBL" id="OWZ19875.1"/>
    </source>
</evidence>
<feature type="signal peptide" evidence="1">
    <location>
        <begin position="1"/>
        <end position="17"/>
    </location>
</feature>
<proteinExistence type="predicted"/>
<dbReference type="EMBL" id="NBNE01000390">
    <property type="protein sequence ID" value="OWZ19875.1"/>
    <property type="molecule type" value="Genomic_DNA"/>
</dbReference>
<sequence length="65" mass="6849">MQLINAFSAAVVTICFAASSAVIDKTKVLTNGSPVYSHDSIDSRLLRTHGDDGASAEHRTLMLSG</sequence>
<reference evidence="3" key="1">
    <citation type="submission" date="2017-03" db="EMBL/GenBank/DDBJ databases">
        <title>Phytopthora megakarya and P. palmivora, two closely related causual agents of cacao black pod achieved similar genome size and gene model numbers by different mechanisms.</title>
        <authorList>
            <person name="Ali S."/>
            <person name="Shao J."/>
            <person name="Larry D.J."/>
            <person name="Kronmiller B."/>
            <person name="Shen D."/>
            <person name="Strem M.D."/>
            <person name="Melnick R.L."/>
            <person name="Guiltinan M.J."/>
            <person name="Tyler B.M."/>
            <person name="Meinhardt L.W."/>
            <person name="Bailey B.A."/>
        </authorList>
    </citation>
    <scope>NUCLEOTIDE SEQUENCE [LARGE SCALE GENOMIC DNA]</scope>
    <source>
        <strain evidence="3">zdho120</strain>
    </source>
</reference>
<dbReference type="Proteomes" id="UP000198211">
    <property type="component" value="Unassembled WGS sequence"/>
</dbReference>
<name>A0A225WQH2_9STRA</name>
<evidence type="ECO:0000256" key="1">
    <source>
        <dbReference type="SAM" id="SignalP"/>
    </source>
</evidence>
<dbReference type="AlphaFoldDB" id="A0A225WQH2"/>
<keyword evidence="1" id="KW-0732">Signal</keyword>
<organism evidence="2 3">
    <name type="scientific">Phytophthora megakarya</name>
    <dbReference type="NCBI Taxonomy" id="4795"/>
    <lineage>
        <taxon>Eukaryota</taxon>
        <taxon>Sar</taxon>
        <taxon>Stramenopiles</taxon>
        <taxon>Oomycota</taxon>
        <taxon>Peronosporomycetes</taxon>
        <taxon>Peronosporales</taxon>
        <taxon>Peronosporaceae</taxon>
        <taxon>Phytophthora</taxon>
    </lineage>
</organism>
<comment type="caution">
    <text evidence="2">The sequence shown here is derived from an EMBL/GenBank/DDBJ whole genome shotgun (WGS) entry which is preliminary data.</text>
</comment>
<feature type="chain" id="PRO_5012195056" evidence="1">
    <location>
        <begin position="18"/>
        <end position="65"/>
    </location>
</feature>
<accession>A0A225WQH2</accession>
<keyword evidence="3" id="KW-1185">Reference proteome</keyword>
<gene>
    <name evidence="2" type="ORF">PHMEG_0005811</name>
</gene>
<evidence type="ECO:0000313" key="3">
    <source>
        <dbReference type="Proteomes" id="UP000198211"/>
    </source>
</evidence>
<protein>
    <submittedName>
        <fullName evidence="2">RxLR effector protein</fullName>
    </submittedName>
</protein>